<feature type="transmembrane region" description="Helical" evidence="1">
    <location>
        <begin position="36"/>
        <end position="59"/>
    </location>
</feature>
<feature type="transmembrane region" description="Helical" evidence="1">
    <location>
        <begin position="129"/>
        <end position="150"/>
    </location>
</feature>
<gene>
    <name evidence="2" type="ORF">Fadolivirus_1_1256</name>
</gene>
<feature type="transmembrane region" description="Helical" evidence="1">
    <location>
        <begin position="9"/>
        <end position="30"/>
    </location>
</feature>
<feature type="transmembrane region" description="Helical" evidence="1">
    <location>
        <begin position="240"/>
        <end position="261"/>
    </location>
</feature>
<feature type="transmembrane region" description="Helical" evidence="1">
    <location>
        <begin position="71"/>
        <end position="91"/>
    </location>
</feature>
<feature type="transmembrane region" description="Helical" evidence="1">
    <location>
        <begin position="296"/>
        <end position="317"/>
    </location>
</feature>
<dbReference type="EMBL" id="MT418680">
    <property type="protein sequence ID" value="QKF94714.1"/>
    <property type="molecule type" value="Genomic_DNA"/>
</dbReference>
<feature type="transmembrane region" description="Helical" evidence="1">
    <location>
        <begin position="195"/>
        <end position="220"/>
    </location>
</feature>
<organism evidence="2 3">
    <name type="scientific">Fadolivirus FV1/VV64</name>
    <dbReference type="NCBI Taxonomy" id="3070911"/>
    <lineage>
        <taxon>Viruses</taxon>
        <taxon>Varidnaviria</taxon>
        <taxon>Bamfordvirae</taxon>
        <taxon>Nucleocytoviricota</taxon>
        <taxon>Megaviricetes</taxon>
        <taxon>Imitervirales</taxon>
        <taxon>Mimiviridae</taxon>
        <taxon>Klosneuvirinae</taxon>
        <taxon>Fadolivirus</taxon>
        <taxon>Fadolivirus algeromassiliense</taxon>
    </lineage>
</organism>
<keyword evidence="1" id="KW-0472">Membrane</keyword>
<dbReference type="Proteomes" id="UP001162001">
    <property type="component" value="Segment"/>
</dbReference>
<name>A0A7D3UWB8_9VIRU</name>
<keyword evidence="3" id="KW-1185">Reference proteome</keyword>
<evidence type="ECO:0000256" key="1">
    <source>
        <dbReference type="SAM" id="Phobius"/>
    </source>
</evidence>
<proteinExistence type="predicted"/>
<protein>
    <submittedName>
        <fullName evidence="2">Uncharacterized protein</fullName>
    </submittedName>
</protein>
<evidence type="ECO:0000313" key="2">
    <source>
        <dbReference type="EMBL" id="QKF94714.1"/>
    </source>
</evidence>
<keyword evidence="1" id="KW-0812">Transmembrane</keyword>
<accession>A0A7D3UWB8</accession>
<feature type="transmembrane region" description="Helical" evidence="1">
    <location>
        <begin position="156"/>
        <end position="174"/>
    </location>
</feature>
<sequence length="355" mass="40791">MDIPTLKLWLLIAGVIITGSIEHITIPIMVSYFESLYFILIITSLEGLINFAILLLILTKGQFRWPQKKKLIMMAGCFNALMSMCFIYSANPERTPVVIQSIFLGLTIIPTVFFRKFILNKKITYDKILIPLSLFFLIVSVVIATIPLFFEHQATSYYWIIGYMIAIILLSLDNTIQEKYVTETNDNSVINKITLAFYTSMCQIITLILFFWVEFLFGYTDNPVGAFKNSTVVFFTDLKYTFLLQLFIYDCLILYVLSIYLNAISTNYNMILTNLTNQSVAIFFTIFPNLNHGLKYSLWVTISSLILNITSVVLWIMGEKNEEIETSDEDLPEIKQNLTDSDIIIHTNDPIYNGV</sequence>
<keyword evidence="1" id="KW-1133">Transmembrane helix</keyword>
<feature type="transmembrane region" description="Helical" evidence="1">
    <location>
        <begin position="97"/>
        <end position="117"/>
    </location>
</feature>
<evidence type="ECO:0000313" key="3">
    <source>
        <dbReference type="Proteomes" id="UP001162001"/>
    </source>
</evidence>
<reference evidence="2 3" key="1">
    <citation type="submission" date="2020-04" db="EMBL/GenBank/DDBJ databases">
        <title>Advantages and limits of metagenomic assembly and binning of a giant virus.</title>
        <authorList>
            <person name="Schulz F."/>
            <person name="Andreani J."/>
            <person name="Francis R."/>
            <person name="Boudjemaa H."/>
            <person name="Bou Khalil J.Y."/>
            <person name="Lee J."/>
            <person name="La Scola B."/>
            <person name="Woyke T."/>
        </authorList>
    </citation>
    <scope>NUCLEOTIDE SEQUENCE [LARGE SCALE GENOMIC DNA]</scope>
    <source>
        <strain evidence="2 3">FV1/VV64</strain>
    </source>
</reference>